<dbReference type="EMBL" id="JAJFZP010000016">
    <property type="protein sequence ID" value="MCC3270942.1"/>
    <property type="molecule type" value="Genomic_DNA"/>
</dbReference>
<dbReference type="InterPro" id="IPR010809">
    <property type="entry name" value="FliD_C"/>
</dbReference>
<comment type="similarity">
    <text evidence="1 5">Belongs to the FliD family.</text>
</comment>
<sequence length="453" mass="46403">MAGIDGLISGLKTSEMIASLMQIEARPQNILKTKVAASQTFVSALQQLNTKMAAMAEAAGKTAKPAGTDLYTAASSSDKVTAAVTAGAAAGSLDMVVKQTASAQVSLSAALTSWPTDATEITISAAGTSTTLNVDGKSLDEVVSEVNKANKGVTAVKIAAGVDAAGTSQYRIQLTSTATGADAGFSVTANGTDPFSEAGGGMLLKAARNAEVTLWAGVAGAETTISSATNTFTGLMPGVDVTVTSASDTPVTLTVVRDDKAVTDVASKLVADLADVFSYINRNAAVTTSTSSGTSKATGGLFTGDSGVRDIKQSLMTAATSPVDGRSPSEIGIVITKDGTVEFDAEKFAAALAADPAKTQATLQTIAGRVEAAGKTASDKYDGTITQRIKGQESEVRSLTTQIEDWDRRLASRQATLQSVWSNLEVKLGQLQSQQEWLTSQIDSLNFSSGSKK</sequence>
<dbReference type="Pfam" id="PF02465">
    <property type="entry name" value="FliD_N"/>
    <property type="match status" value="1"/>
</dbReference>
<dbReference type="InterPro" id="IPR003481">
    <property type="entry name" value="FliD_N"/>
</dbReference>
<proteinExistence type="inferred from homology"/>
<dbReference type="AlphaFoldDB" id="A0A9X1S827"/>
<dbReference type="PANTHER" id="PTHR30288">
    <property type="entry name" value="FLAGELLAR CAP/ASSEMBLY PROTEIN FLID"/>
    <property type="match status" value="1"/>
</dbReference>
<comment type="caution">
    <text evidence="8">The sequence shown here is derived from an EMBL/GenBank/DDBJ whole genome shotgun (WGS) entry which is preliminary data.</text>
</comment>
<keyword evidence="8" id="KW-0969">Cilium</keyword>
<dbReference type="InterPro" id="IPR040026">
    <property type="entry name" value="FliD"/>
</dbReference>
<dbReference type="RefSeq" id="WP_227909220.1">
    <property type="nucleotide sequence ID" value="NZ_CP095461.1"/>
</dbReference>
<comment type="function">
    <text evidence="5">Required for morphogenesis and for the elongation of the flagellar filament by facilitating polymerization of the flagellin monomers at the tip of growing filament. Forms a capping structure, which prevents flagellin subunits (transported through the central channel of the flagellum) from leaking out without polymerization at the distal end.</text>
</comment>
<dbReference type="Pfam" id="PF07195">
    <property type="entry name" value="FliD_C"/>
    <property type="match status" value="1"/>
</dbReference>
<evidence type="ECO:0000313" key="8">
    <source>
        <dbReference type="EMBL" id="MCC3270942.1"/>
    </source>
</evidence>
<evidence type="ECO:0000256" key="1">
    <source>
        <dbReference type="ARBA" id="ARBA00009764"/>
    </source>
</evidence>
<keyword evidence="4 5" id="KW-0975">Bacterial flagellum</keyword>
<protein>
    <recommendedName>
        <fullName evidence="5">Flagellar hook-associated protein 2</fullName>
        <shortName evidence="5">HAP2</shortName>
    </recommendedName>
    <alternativeName>
        <fullName evidence="5">Flagellar cap protein</fullName>
    </alternativeName>
</protein>
<evidence type="ECO:0000256" key="5">
    <source>
        <dbReference type="RuleBase" id="RU362066"/>
    </source>
</evidence>
<reference evidence="8" key="1">
    <citation type="submission" date="2021-10" db="EMBL/GenBank/DDBJ databases">
        <title>Novel species in genus Arthrobacter.</title>
        <authorList>
            <person name="Liu Y."/>
        </authorList>
    </citation>
    <scope>NUCLEOTIDE SEQUENCE</scope>
    <source>
        <strain evidence="8">Zg-Y809</strain>
    </source>
</reference>
<dbReference type="Proteomes" id="UP001139264">
    <property type="component" value="Unassembled WGS sequence"/>
</dbReference>
<evidence type="ECO:0000259" key="6">
    <source>
        <dbReference type="Pfam" id="PF02465"/>
    </source>
</evidence>
<evidence type="ECO:0000256" key="4">
    <source>
        <dbReference type="ARBA" id="ARBA00023143"/>
    </source>
</evidence>
<keyword evidence="8" id="KW-0282">Flagellum</keyword>
<dbReference type="GO" id="GO:0009421">
    <property type="term" value="C:bacterial-type flagellum filament cap"/>
    <property type="evidence" value="ECO:0007669"/>
    <property type="project" value="InterPro"/>
</dbReference>
<keyword evidence="8" id="KW-0966">Cell projection</keyword>
<evidence type="ECO:0000256" key="2">
    <source>
        <dbReference type="ARBA" id="ARBA00011255"/>
    </source>
</evidence>
<comment type="subunit">
    <text evidence="2 5">Homopentamer.</text>
</comment>
<gene>
    <name evidence="8" type="primary">fliD</name>
    <name evidence="8" type="ORF">LJ751_16545</name>
</gene>
<evidence type="ECO:0000259" key="7">
    <source>
        <dbReference type="Pfam" id="PF07195"/>
    </source>
</evidence>
<feature type="domain" description="Flagellar hook-associated protein 2 C-terminal" evidence="7">
    <location>
        <begin position="207"/>
        <end position="432"/>
    </location>
</feature>
<accession>A0A9X1S827</accession>
<evidence type="ECO:0000256" key="3">
    <source>
        <dbReference type="ARBA" id="ARBA00023054"/>
    </source>
</evidence>
<dbReference type="GO" id="GO:0071973">
    <property type="term" value="P:bacterial-type flagellum-dependent cell motility"/>
    <property type="evidence" value="ECO:0007669"/>
    <property type="project" value="TreeGrafter"/>
</dbReference>
<dbReference type="PANTHER" id="PTHR30288:SF0">
    <property type="entry name" value="FLAGELLAR HOOK-ASSOCIATED PROTEIN 2"/>
    <property type="match status" value="1"/>
</dbReference>
<name>A0A9X1S827_9MICC</name>
<evidence type="ECO:0000313" key="9">
    <source>
        <dbReference type="Proteomes" id="UP001139264"/>
    </source>
</evidence>
<dbReference type="GO" id="GO:0007155">
    <property type="term" value="P:cell adhesion"/>
    <property type="evidence" value="ECO:0007669"/>
    <property type="project" value="InterPro"/>
</dbReference>
<keyword evidence="3" id="KW-0175">Coiled coil</keyword>
<organism evidence="8 9">
    <name type="scientific">Arthrobacter gengyunqii</name>
    <dbReference type="NCBI Taxonomy" id="2886940"/>
    <lineage>
        <taxon>Bacteria</taxon>
        <taxon>Bacillati</taxon>
        <taxon>Actinomycetota</taxon>
        <taxon>Actinomycetes</taxon>
        <taxon>Micrococcales</taxon>
        <taxon>Micrococcaceae</taxon>
        <taxon>Arthrobacter</taxon>
    </lineage>
</organism>
<dbReference type="GO" id="GO:0005576">
    <property type="term" value="C:extracellular region"/>
    <property type="evidence" value="ECO:0007669"/>
    <property type="project" value="UniProtKB-SubCell"/>
</dbReference>
<feature type="domain" description="Flagellar hook-associated protein 2 N-terminal" evidence="6">
    <location>
        <begin position="9"/>
        <end position="104"/>
    </location>
</feature>
<keyword evidence="5" id="KW-0964">Secreted</keyword>
<dbReference type="GO" id="GO:0009424">
    <property type="term" value="C:bacterial-type flagellum hook"/>
    <property type="evidence" value="ECO:0007669"/>
    <property type="project" value="UniProtKB-UniRule"/>
</dbReference>
<comment type="subcellular location">
    <subcellularLocation>
        <location evidence="5">Secreted</location>
    </subcellularLocation>
    <subcellularLocation>
        <location evidence="5">Bacterial flagellum</location>
    </subcellularLocation>
</comment>